<name>A0A1Y2I3P0_9FUNG</name>
<feature type="region of interest" description="Disordered" evidence="1">
    <location>
        <begin position="39"/>
        <end position="61"/>
    </location>
</feature>
<keyword evidence="3" id="KW-1185">Reference proteome</keyword>
<sequence>MLVISTMANTLRFLLILVLVFAATFCCLDLILARRANARSPANHRRGNASSSKAPQASHVKRSYDFPDPLDAYTHSKWDPFTKSTIVGLNETIFRTRGGHGPVNTTLAK</sequence>
<accession>A0A1Y2I3P0</accession>
<dbReference type="Proteomes" id="UP000193411">
    <property type="component" value="Unassembled WGS sequence"/>
</dbReference>
<reference evidence="2 3" key="1">
    <citation type="submission" date="2016-07" db="EMBL/GenBank/DDBJ databases">
        <title>Pervasive Adenine N6-methylation of Active Genes in Fungi.</title>
        <authorList>
            <consortium name="DOE Joint Genome Institute"/>
            <person name="Mondo S.J."/>
            <person name="Dannebaum R.O."/>
            <person name="Kuo R.C."/>
            <person name="Labutti K."/>
            <person name="Haridas S."/>
            <person name="Kuo A."/>
            <person name="Salamov A."/>
            <person name="Ahrendt S.R."/>
            <person name="Lipzen A."/>
            <person name="Sullivan W."/>
            <person name="Andreopoulos W.B."/>
            <person name="Clum A."/>
            <person name="Lindquist E."/>
            <person name="Daum C."/>
            <person name="Ramamoorthy G.K."/>
            <person name="Gryganskyi A."/>
            <person name="Culley D."/>
            <person name="Magnuson J.K."/>
            <person name="James T.Y."/>
            <person name="O'Malley M.A."/>
            <person name="Stajich J.E."/>
            <person name="Spatafora J.W."/>
            <person name="Visel A."/>
            <person name="Grigoriev I.V."/>
        </authorList>
    </citation>
    <scope>NUCLEOTIDE SEQUENCE [LARGE SCALE GENOMIC DNA]</scope>
    <source>
        <strain evidence="2 3">PL171</strain>
    </source>
</reference>
<dbReference type="EMBL" id="MCFL01000001">
    <property type="protein sequence ID" value="ORZ41349.1"/>
    <property type="molecule type" value="Genomic_DNA"/>
</dbReference>
<comment type="caution">
    <text evidence="2">The sequence shown here is derived from an EMBL/GenBank/DDBJ whole genome shotgun (WGS) entry which is preliminary data.</text>
</comment>
<protein>
    <submittedName>
        <fullName evidence="2">Uncharacterized protein</fullName>
    </submittedName>
</protein>
<evidence type="ECO:0000313" key="2">
    <source>
        <dbReference type="EMBL" id="ORZ41349.1"/>
    </source>
</evidence>
<dbReference type="AlphaFoldDB" id="A0A1Y2I3P0"/>
<evidence type="ECO:0000256" key="1">
    <source>
        <dbReference type="SAM" id="MobiDB-lite"/>
    </source>
</evidence>
<proteinExistence type="predicted"/>
<evidence type="ECO:0000313" key="3">
    <source>
        <dbReference type="Proteomes" id="UP000193411"/>
    </source>
</evidence>
<organism evidence="2 3">
    <name type="scientific">Catenaria anguillulae PL171</name>
    <dbReference type="NCBI Taxonomy" id="765915"/>
    <lineage>
        <taxon>Eukaryota</taxon>
        <taxon>Fungi</taxon>
        <taxon>Fungi incertae sedis</taxon>
        <taxon>Blastocladiomycota</taxon>
        <taxon>Blastocladiomycetes</taxon>
        <taxon>Blastocladiales</taxon>
        <taxon>Catenariaceae</taxon>
        <taxon>Catenaria</taxon>
    </lineage>
</organism>
<gene>
    <name evidence="2" type="ORF">BCR44DRAFT_1398723</name>
</gene>